<dbReference type="PANTHER" id="PTHR44170:SF6">
    <property type="entry name" value="CONTACTIN"/>
    <property type="match status" value="1"/>
</dbReference>
<dbReference type="SMART" id="SM00408">
    <property type="entry name" value="IGc2"/>
    <property type="match status" value="6"/>
</dbReference>
<dbReference type="GO" id="GO:0007411">
    <property type="term" value="P:axon guidance"/>
    <property type="evidence" value="ECO:0007669"/>
    <property type="project" value="TreeGrafter"/>
</dbReference>
<feature type="signal peptide" evidence="9">
    <location>
        <begin position="1"/>
        <end position="30"/>
    </location>
</feature>
<keyword evidence="5" id="KW-0325">Glycoprotein</keyword>
<dbReference type="GO" id="GO:0007420">
    <property type="term" value="P:brain development"/>
    <property type="evidence" value="ECO:0007669"/>
    <property type="project" value="TreeGrafter"/>
</dbReference>
<feature type="domain" description="Ig-like" evidence="10">
    <location>
        <begin position="328"/>
        <end position="417"/>
    </location>
</feature>
<dbReference type="EMBL" id="KB304010">
    <property type="protein sequence ID" value="ELU02465.1"/>
    <property type="molecule type" value="Genomic_DNA"/>
</dbReference>
<evidence type="ECO:0000259" key="11">
    <source>
        <dbReference type="PROSITE" id="PS50853"/>
    </source>
</evidence>
<keyword evidence="9" id="KW-0732">Signal</keyword>
<reference evidence="13" key="3">
    <citation type="submission" date="2015-06" db="UniProtKB">
        <authorList>
            <consortium name="EnsemblMetazoa"/>
        </authorList>
    </citation>
    <scope>IDENTIFICATION</scope>
</reference>
<dbReference type="SMART" id="SM00060">
    <property type="entry name" value="FN3"/>
    <property type="match status" value="5"/>
</dbReference>
<feature type="domain" description="Ig-like" evidence="10">
    <location>
        <begin position="236"/>
        <end position="321"/>
    </location>
</feature>
<feature type="compositionally biased region" description="Basic and acidic residues" evidence="7">
    <location>
        <begin position="1315"/>
        <end position="1327"/>
    </location>
</feature>
<dbReference type="GO" id="GO:0098632">
    <property type="term" value="F:cell-cell adhesion mediator activity"/>
    <property type="evidence" value="ECO:0007669"/>
    <property type="project" value="TreeGrafter"/>
</dbReference>
<dbReference type="InterPro" id="IPR003599">
    <property type="entry name" value="Ig_sub"/>
</dbReference>
<organism evidence="12">
    <name type="scientific">Capitella teleta</name>
    <name type="common">Polychaete worm</name>
    <dbReference type="NCBI Taxonomy" id="283909"/>
    <lineage>
        <taxon>Eukaryota</taxon>
        <taxon>Metazoa</taxon>
        <taxon>Spiralia</taxon>
        <taxon>Lophotrochozoa</taxon>
        <taxon>Annelida</taxon>
        <taxon>Polychaeta</taxon>
        <taxon>Sedentaria</taxon>
        <taxon>Scolecida</taxon>
        <taxon>Capitellidae</taxon>
        <taxon>Capitella</taxon>
    </lineage>
</organism>
<dbReference type="InterPro" id="IPR003961">
    <property type="entry name" value="FN3_dom"/>
</dbReference>
<sequence length="1327" mass="149116">MVDCNRMFSKCPLAMGACLTIISLVITANAQENIRRVTIPPLVVAQPTKMMAFREGESIEMPYKWTMNDKDFDPSGNDGRIAIQPGVGTLIFARPIERDEGIYQCLANNQVGTALTVKIDLKLAILEPFQPSGTRYHRPNLGHPLTLRCVPPRSFPAADIFWATISDGERFTPIDLTDRVTMDPEGNLHFAHVLNIDGQNGKTYACIVQNTVMRSIQQGEYAIIQPQGQNIQYMPPEIMWQSPTHGVALRGQTWRIKCVFSGSPTPRVDWDRVGEAMPSRSRQESFGQELVIEDVQFEDAGKYECQGINDEAQTPIRRSFDLAIESAPFWTIDGRPMSVDGAEFDKAEFTCQTEAIPAPVSFWFLNGIPISKVPADPRRVTVGNKLIFYNMTKEDAQVIQCNSTNKHGYAWENAYLNVLSEPPTITDPPLLNQKAAEGQTINLTCTVFGSPKPQVVWKKGSEQLTGGRYKVLEDGHLQITDVSLVDAGTYTCNATNKFDTASATGSLVVRRKTQIQTEPLDVMIYEGTEAKFTCTATTDPEEVNNLSIEWKKDGQLIDYALAQRVFRNNMDNSLTISGTISLDTGKYTCMAVNGLDSDESSAQLVVQAVPDPPNNVWVRCYNEDRRAEVNWQPGKENYAPILNFIIQFNTSFNPDTWYDIATNVSQNERMKIVSLSPWGNYTFRILARNKIGQSPPSAHTVEVCQVQPGTPDKNPENVIGEGDLPDNLVIFWTPMPSIEQNGPDFKYIVTWQRADIEDAVENVATIQRSDAWHHLVPDKQETYKPFYIKVKANNGKGDAKVEPKTVIGYSGEDEPRVAPVDVTIVPESIGSDNVLLTWTQVDTSPEEIRGFFRGYRIQFGKTEDWPQMIREEDVIFNDPLQYPRPRVKRELPRVVEIKVNHLPPYSDITLQIRVLNKYYAGPPSPTIQFTTLEGVPGPPAMIDVVVRGSTHFELTWDLPYEPNGVLVGYNISYQTITGLNLGRLQYREAISDPTIQRARLTGLMPDTYYRVFLSAVTRRGKGEPIFLDMKTTPPGPPSPPSFAITGLNETWVNVTWEPSRSGNPGSVFYVSYRVRGKYEWLHTPDEYLNYYTNLYDLDPGTTYMIRCVSKNGEGHEAPSPWQEFTTAGVAPWHYDLKQEMWFYGIFIAIFLIVMIMVAFYFLKSHTDERWERKEADINEQVRELQAQEFASGFVGAMSGGEVNQYADTGSRTEGLDSSFTKEPYEPSREAYEPSYATEPEPEYEQSSRYLQEKRPVDDYDASQAYPAGYAGYNVGGPPQVGYHPAFAAGNYPPQDYAPTQAPADQGQGTYVLQGDDSRKKDEGDTFV</sequence>
<evidence type="ECO:0000256" key="8">
    <source>
        <dbReference type="SAM" id="Phobius"/>
    </source>
</evidence>
<feature type="region of interest" description="Disordered" evidence="7">
    <location>
        <begin position="1204"/>
        <end position="1254"/>
    </location>
</feature>
<name>R7U7Z2_CAPTE</name>
<feature type="domain" description="Fibronectin type-III" evidence="11">
    <location>
        <begin position="612"/>
        <end position="709"/>
    </location>
</feature>
<accession>R7U7Z2</accession>
<feature type="domain" description="Ig-like" evidence="10">
    <location>
        <begin position="513"/>
        <end position="605"/>
    </location>
</feature>
<dbReference type="SUPFAM" id="SSF48726">
    <property type="entry name" value="Immunoglobulin"/>
    <property type="match status" value="6"/>
</dbReference>
<evidence type="ECO:0000256" key="3">
    <source>
        <dbReference type="ARBA" id="ARBA00023136"/>
    </source>
</evidence>
<feature type="domain" description="Ig-like" evidence="10">
    <location>
        <begin position="131"/>
        <end position="217"/>
    </location>
</feature>
<dbReference type="InterPro" id="IPR036179">
    <property type="entry name" value="Ig-like_dom_sf"/>
</dbReference>
<dbReference type="Pfam" id="PF00041">
    <property type="entry name" value="fn3"/>
    <property type="match status" value="3"/>
</dbReference>
<evidence type="ECO:0000256" key="6">
    <source>
        <dbReference type="ARBA" id="ARBA00023319"/>
    </source>
</evidence>
<dbReference type="FunCoup" id="R7U7Z2">
    <property type="interactions" value="333"/>
</dbReference>
<dbReference type="SMART" id="SM00409">
    <property type="entry name" value="IG"/>
    <property type="match status" value="6"/>
</dbReference>
<proteinExistence type="predicted"/>
<dbReference type="Proteomes" id="UP000014760">
    <property type="component" value="Unassembled WGS sequence"/>
</dbReference>
<dbReference type="InterPro" id="IPR013783">
    <property type="entry name" value="Ig-like_fold"/>
</dbReference>
<dbReference type="Pfam" id="PF13927">
    <property type="entry name" value="Ig_3"/>
    <property type="match status" value="1"/>
</dbReference>
<evidence type="ECO:0000256" key="7">
    <source>
        <dbReference type="SAM" id="MobiDB-lite"/>
    </source>
</evidence>
<dbReference type="EnsemblMetazoa" id="CapteT220777">
    <property type="protein sequence ID" value="CapteP220777"/>
    <property type="gene ID" value="CapteG220777"/>
</dbReference>
<dbReference type="InterPro" id="IPR036116">
    <property type="entry name" value="FN3_sf"/>
</dbReference>
<evidence type="ECO:0000256" key="5">
    <source>
        <dbReference type="ARBA" id="ARBA00023180"/>
    </source>
</evidence>
<dbReference type="OMA" id="RARHEFH"/>
<dbReference type="OrthoDB" id="6244967at2759"/>
<evidence type="ECO:0008006" key="15">
    <source>
        <dbReference type="Google" id="ProtNLM"/>
    </source>
</evidence>
<dbReference type="InterPro" id="IPR007110">
    <property type="entry name" value="Ig-like_dom"/>
</dbReference>
<feature type="domain" description="Fibronectin type-III" evidence="11">
    <location>
        <begin position="818"/>
        <end position="934"/>
    </location>
</feature>
<dbReference type="CDD" id="cd00063">
    <property type="entry name" value="FN3"/>
    <property type="match status" value="4"/>
</dbReference>
<feature type="compositionally biased region" description="Basic and acidic residues" evidence="7">
    <location>
        <begin position="1222"/>
        <end position="1231"/>
    </location>
</feature>
<keyword evidence="6" id="KW-0393">Immunoglobulin domain</keyword>
<evidence type="ECO:0000256" key="4">
    <source>
        <dbReference type="ARBA" id="ARBA00023157"/>
    </source>
</evidence>
<evidence type="ECO:0000313" key="13">
    <source>
        <dbReference type="EnsemblMetazoa" id="CapteP220777"/>
    </source>
</evidence>
<feature type="domain" description="Fibronectin type-III" evidence="11">
    <location>
        <begin position="938"/>
        <end position="1035"/>
    </location>
</feature>
<reference evidence="12 14" key="2">
    <citation type="journal article" date="2013" name="Nature">
        <title>Insights into bilaterian evolution from three spiralian genomes.</title>
        <authorList>
            <person name="Simakov O."/>
            <person name="Marletaz F."/>
            <person name="Cho S.J."/>
            <person name="Edsinger-Gonzales E."/>
            <person name="Havlak P."/>
            <person name="Hellsten U."/>
            <person name="Kuo D.H."/>
            <person name="Larsson T."/>
            <person name="Lv J."/>
            <person name="Arendt D."/>
            <person name="Savage R."/>
            <person name="Osoegawa K."/>
            <person name="de Jong P."/>
            <person name="Grimwood J."/>
            <person name="Chapman J.A."/>
            <person name="Shapiro H."/>
            <person name="Aerts A."/>
            <person name="Otillar R.P."/>
            <person name="Terry A.Y."/>
            <person name="Boore J.L."/>
            <person name="Grigoriev I.V."/>
            <person name="Lindberg D.R."/>
            <person name="Seaver E.C."/>
            <person name="Weisblat D.A."/>
            <person name="Putnam N.H."/>
            <person name="Rokhsar D.S."/>
        </authorList>
    </citation>
    <scope>NUCLEOTIDE SEQUENCE</scope>
    <source>
        <strain evidence="12 14">I ESC-2004</strain>
    </source>
</reference>
<keyword evidence="14" id="KW-1185">Reference proteome</keyword>
<evidence type="ECO:0000313" key="14">
    <source>
        <dbReference type="Proteomes" id="UP000014760"/>
    </source>
</evidence>
<dbReference type="InterPro" id="IPR013098">
    <property type="entry name" value="Ig_I-set"/>
</dbReference>
<keyword evidence="4" id="KW-1015">Disulfide bond</keyword>
<feature type="transmembrane region" description="Helical" evidence="8">
    <location>
        <begin position="1140"/>
        <end position="1162"/>
    </location>
</feature>
<dbReference type="GO" id="GO:0005886">
    <property type="term" value="C:plasma membrane"/>
    <property type="evidence" value="ECO:0007669"/>
    <property type="project" value="TreeGrafter"/>
</dbReference>
<evidence type="ECO:0000256" key="2">
    <source>
        <dbReference type="ARBA" id="ARBA00022737"/>
    </source>
</evidence>
<dbReference type="FunFam" id="2.60.40.10:FF:000004">
    <property type="entry name" value="DCC isoform 1"/>
    <property type="match status" value="1"/>
</dbReference>
<dbReference type="CDD" id="cd00096">
    <property type="entry name" value="Ig"/>
    <property type="match status" value="1"/>
</dbReference>
<dbReference type="PROSITE" id="PS50835">
    <property type="entry name" value="IG_LIKE"/>
    <property type="match status" value="5"/>
</dbReference>
<evidence type="ECO:0000313" key="12">
    <source>
        <dbReference type="EMBL" id="ELU02465.1"/>
    </source>
</evidence>
<dbReference type="STRING" id="283909.R7U7Z2"/>
<evidence type="ECO:0000256" key="1">
    <source>
        <dbReference type="ARBA" id="ARBA00004370"/>
    </source>
</evidence>
<dbReference type="SUPFAM" id="SSF49265">
    <property type="entry name" value="Fibronectin type III"/>
    <property type="match status" value="3"/>
</dbReference>
<dbReference type="HOGENOM" id="CLU_005756_1_0_1"/>
<reference evidence="14" key="1">
    <citation type="submission" date="2012-12" db="EMBL/GenBank/DDBJ databases">
        <authorList>
            <person name="Hellsten U."/>
            <person name="Grimwood J."/>
            <person name="Chapman J.A."/>
            <person name="Shapiro H."/>
            <person name="Aerts A."/>
            <person name="Otillar R.P."/>
            <person name="Terry A.Y."/>
            <person name="Boore J.L."/>
            <person name="Simakov O."/>
            <person name="Marletaz F."/>
            <person name="Cho S.-J."/>
            <person name="Edsinger-Gonzales E."/>
            <person name="Havlak P."/>
            <person name="Kuo D.-H."/>
            <person name="Larsson T."/>
            <person name="Lv J."/>
            <person name="Arendt D."/>
            <person name="Savage R."/>
            <person name="Osoegawa K."/>
            <person name="de Jong P."/>
            <person name="Lindberg D.R."/>
            <person name="Seaver E.C."/>
            <person name="Weisblat D.A."/>
            <person name="Putnam N.H."/>
            <person name="Grigoriev I.V."/>
            <person name="Rokhsar D.S."/>
        </authorList>
    </citation>
    <scope>NUCLEOTIDE SEQUENCE</scope>
    <source>
        <strain evidence="14">I ESC-2004</strain>
    </source>
</reference>
<keyword evidence="3 8" id="KW-0472">Membrane</keyword>
<feature type="domain" description="Fibronectin type-III" evidence="11">
    <location>
        <begin position="1036"/>
        <end position="1129"/>
    </location>
</feature>
<dbReference type="InterPro" id="IPR003598">
    <property type="entry name" value="Ig_sub2"/>
</dbReference>
<protein>
    <recommendedName>
        <fullName evidence="15">Neuroglian</fullName>
    </recommendedName>
</protein>
<keyword evidence="8" id="KW-0812">Transmembrane</keyword>
<keyword evidence="8" id="KW-1133">Transmembrane helix</keyword>
<dbReference type="PANTHER" id="PTHR44170">
    <property type="entry name" value="PROTEIN SIDEKICK"/>
    <property type="match status" value="1"/>
</dbReference>
<keyword evidence="2" id="KW-0677">Repeat</keyword>
<dbReference type="EMBL" id="AMQN01008803">
    <property type="status" value="NOT_ANNOTATED_CDS"/>
    <property type="molecule type" value="Genomic_DNA"/>
</dbReference>
<dbReference type="PROSITE" id="PS50853">
    <property type="entry name" value="FN3"/>
    <property type="match status" value="5"/>
</dbReference>
<evidence type="ECO:0000256" key="9">
    <source>
        <dbReference type="SAM" id="SignalP"/>
    </source>
</evidence>
<gene>
    <name evidence="12" type="ORF">CAPTEDRAFT_220777</name>
</gene>
<evidence type="ECO:0000259" key="10">
    <source>
        <dbReference type="PROSITE" id="PS50835"/>
    </source>
</evidence>
<dbReference type="Pfam" id="PF07679">
    <property type="entry name" value="I-set"/>
    <property type="match status" value="3"/>
</dbReference>
<dbReference type="Gene3D" id="2.60.40.10">
    <property type="entry name" value="Immunoglobulins"/>
    <property type="match status" value="11"/>
</dbReference>
<comment type="subcellular location">
    <subcellularLocation>
        <location evidence="1">Membrane</location>
    </subcellularLocation>
</comment>
<feature type="chain" id="PRO_5008787740" description="Neuroglian" evidence="9">
    <location>
        <begin position="31"/>
        <end position="1327"/>
    </location>
</feature>
<feature type="region of interest" description="Disordered" evidence="7">
    <location>
        <begin position="1274"/>
        <end position="1327"/>
    </location>
</feature>
<feature type="compositionally biased region" description="Polar residues" evidence="7">
    <location>
        <begin position="1205"/>
        <end position="1220"/>
    </location>
</feature>
<feature type="domain" description="Ig-like" evidence="10">
    <location>
        <begin position="423"/>
        <end position="508"/>
    </location>
</feature>
<feature type="domain" description="Fibronectin type-III" evidence="11">
    <location>
        <begin position="711"/>
        <end position="813"/>
    </location>
</feature>
<dbReference type="GO" id="GO:0030424">
    <property type="term" value="C:axon"/>
    <property type="evidence" value="ECO:0007669"/>
    <property type="project" value="TreeGrafter"/>
</dbReference>